<feature type="transmembrane region" description="Helical" evidence="8">
    <location>
        <begin position="359"/>
        <end position="383"/>
    </location>
</feature>
<dbReference type="PANTHER" id="PTHR13285:SF18">
    <property type="entry name" value="PROTEIN-CYSTEINE N-PALMITOYLTRANSFERASE RASP"/>
    <property type="match status" value="1"/>
</dbReference>
<feature type="transmembrane region" description="Helical" evidence="8">
    <location>
        <begin position="34"/>
        <end position="59"/>
    </location>
</feature>
<dbReference type="PIRSF" id="PIRSF016636">
    <property type="entry name" value="AlgI_DltB"/>
    <property type="match status" value="1"/>
</dbReference>
<evidence type="ECO:0000256" key="4">
    <source>
        <dbReference type="ARBA" id="ARBA00022692"/>
    </source>
</evidence>
<dbReference type="Pfam" id="PF03062">
    <property type="entry name" value="MBOAT"/>
    <property type="match status" value="1"/>
</dbReference>
<dbReference type="STRING" id="180332.GCA_000797495_01018"/>
<keyword evidence="7" id="KW-0012">Acyltransferase</keyword>
<evidence type="ECO:0000256" key="5">
    <source>
        <dbReference type="ARBA" id="ARBA00022989"/>
    </source>
</evidence>
<dbReference type="AlphaFoldDB" id="A0A4V6HRJ7"/>
<protein>
    <submittedName>
        <fullName evidence="9">D-alanyl-lipoteichoic acid biosynthesis protein DltB</fullName>
    </submittedName>
</protein>
<evidence type="ECO:0000256" key="7">
    <source>
        <dbReference type="PIRNR" id="PIRNR016636"/>
    </source>
</evidence>
<comment type="subcellular location">
    <subcellularLocation>
        <location evidence="1">Cell membrane</location>
        <topology evidence="1">Multi-pass membrane protein</topology>
    </subcellularLocation>
</comment>
<organism evidence="9 10">
    <name type="scientific">Robinsoniella peoriensis</name>
    <dbReference type="NCBI Taxonomy" id="180332"/>
    <lineage>
        <taxon>Bacteria</taxon>
        <taxon>Bacillati</taxon>
        <taxon>Bacillota</taxon>
        <taxon>Clostridia</taxon>
        <taxon>Lachnospirales</taxon>
        <taxon>Lachnospiraceae</taxon>
        <taxon>Robinsoniella</taxon>
    </lineage>
</organism>
<dbReference type="GO" id="GO:0042121">
    <property type="term" value="P:alginic acid biosynthetic process"/>
    <property type="evidence" value="ECO:0007669"/>
    <property type="project" value="InterPro"/>
</dbReference>
<keyword evidence="6 7" id="KW-0472">Membrane</keyword>
<keyword evidence="4 8" id="KW-0812">Transmembrane</keyword>
<keyword evidence="3 7" id="KW-1003">Cell membrane</keyword>
<feature type="transmembrane region" description="Helical" evidence="8">
    <location>
        <begin position="79"/>
        <end position="97"/>
    </location>
</feature>
<keyword evidence="5 8" id="KW-1133">Transmembrane helix</keyword>
<dbReference type="InterPro" id="IPR028362">
    <property type="entry name" value="AlgI"/>
</dbReference>
<dbReference type="InterPro" id="IPR024194">
    <property type="entry name" value="Ac/AlaTfrase_AlgI/DltB"/>
</dbReference>
<dbReference type="GO" id="GO:0005886">
    <property type="term" value="C:plasma membrane"/>
    <property type="evidence" value="ECO:0007669"/>
    <property type="project" value="UniProtKB-SubCell"/>
</dbReference>
<keyword evidence="7" id="KW-0808">Transferase</keyword>
<dbReference type="PIRSF" id="PIRSF500217">
    <property type="entry name" value="AlgI"/>
    <property type="match status" value="1"/>
</dbReference>
<evidence type="ECO:0000256" key="3">
    <source>
        <dbReference type="ARBA" id="ARBA00022475"/>
    </source>
</evidence>
<evidence type="ECO:0000256" key="1">
    <source>
        <dbReference type="ARBA" id="ARBA00004651"/>
    </source>
</evidence>
<feature type="transmembrane region" description="Helical" evidence="8">
    <location>
        <begin position="328"/>
        <end position="347"/>
    </location>
</feature>
<feature type="transmembrane region" description="Helical" evidence="8">
    <location>
        <begin position="448"/>
        <end position="470"/>
    </location>
</feature>
<feature type="transmembrane region" description="Helical" evidence="8">
    <location>
        <begin position="408"/>
        <end position="428"/>
    </location>
</feature>
<reference evidence="9 10" key="1">
    <citation type="journal article" date="2019" name="Anaerobe">
        <title>Detection of Robinsoniella peoriensis in multiple bone samples of a trauma patient.</title>
        <authorList>
            <person name="Schrottner P."/>
            <person name="Hartwich K."/>
            <person name="Bunk B."/>
            <person name="Schober I."/>
            <person name="Helbig S."/>
            <person name="Rudolph W.W."/>
            <person name="Gunzer F."/>
        </authorList>
    </citation>
    <scope>NUCLEOTIDE SEQUENCE [LARGE SCALE GENOMIC DNA]</scope>
    <source>
        <strain evidence="9 10">DSM 106044</strain>
    </source>
</reference>
<evidence type="ECO:0000256" key="2">
    <source>
        <dbReference type="ARBA" id="ARBA00010323"/>
    </source>
</evidence>
<dbReference type="PANTHER" id="PTHR13285">
    <property type="entry name" value="ACYLTRANSFERASE"/>
    <property type="match status" value="1"/>
</dbReference>
<evidence type="ECO:0000313" key="10">
    <source>
        <dbReference type="Proteomes" id="UP000306509"/>
    </source>
</evidence>
<proteinExistence type="inferred from homology"/>
<comment type="caution">
    <text evidence="9">The sequence shown here is derived from an EMBL/GenBank/DDBJ whole genome shotgun (WGS) entry which is preliminary data.</text>
</comment>
<dbReference type="RefSeq" id="WP_138003414.1">
    <property type="nucleotide sequence ID" value="NZ_QGQD01000070.1"/>
</dbReference>
<dbReference type="Proteomes" id="UP000306509">
    <property type="component" value="Unassembled WGS sequence"/>
</dbReference>
<dbReference type="EMBL" id="QGQD01000070">
    <property type="protein sequence ID" value="TLC99357.1"/>
    <property type="molecule type" value="Genomic_DNA"/>
</dbReference>
<sequence length="473" mass="54661">MGFISIQFLILFSVTIILLMITHEKRQHNKILLASSYIFYSYLDVRFLILLILQTYVTYIAGKNIARENKNPAKRKTTLFIYIAFMLIILGFYKYYHFFTESFLSLFQIKSNVQLWKIAMPLGISFYTFQAISYVADIYKEELKPADFISVALLTGFFPKISTGPIVKNKQFLQQINEKRQITKTNAEAGIQIVLFGIFKKFVIADRLSVCVDAVFQAPAAYSALSIIFAVISYSIQIYCDFSGYSDMAIGIAKILGFEIPPNFNIPYISKNLSEFWKRWHISLSSWLMQYLYIPLGGNRKGRGRTYLNLVITMTLGGLWHGANWTYIVWGLLNGFALVLHKNYLTFRKKHPVRVENKAMQGVGAFVSWLLTYAFVCVCWIFFRADSVEQAVLILGRIFCWKPGIDYIYIYTIIFALIMIIATLIAKFKNQENGFYKLLPMDKFSSKVLICILIWILLSLFYPGNTAFIYSQY</sequence>
<name>A0A4V6HRJ7_9FIRM</name>
<dbReference type="GO" id="GO:0016746">
    <property type="term" value="F:acyltransferase activity"/>
    <property type="evidence" value="ECO:0007669"/>
    <property type="project" value="UniProtKB-KW"/>
</dbReference>
<evidence type="ECO:0000256" key="8">
    <source>
        <dbReference type="SAM" id="Phobius"/>
    </source>
</evidence>
<comment type="similarity">
    <text evidence="2 7">Belongs to the membrane-bound acyltransferase family.</text>
</comment>
<feature type="transmembrane region" description="Helical" evidence="8">
    <location>
        <begin position="6"/>
        <end position="22"/>
    </location>
</feature>
<evidence type="ECO:0000256" key="6">
    <source>
        <dbReference type="ARBA" id="ARBA00023136"/>
    </source>
</evidence>
<dbReference type="InterPro" id="IPR051085">
    <property type="entry name" value="MB_O-acyltransferase"/>
</dbReference>
<feature type="transmembrane region" description="Helical" evidence="8">
    <location>
        <begin position="118"/>
        <end position="136"/>
    </location>
</feature>
<gene>
    <name evidence="9" type="ORF">DSM106044_03808</name>
</gene>
<dbReference type="InterPro" id="IPR004299">
    <property type="entry name" value="MBOAT_fam"/>
</dbReference>
<accession>A0A4V6HRJ7</accession>
<keyword evidence="10" id="KW-1185">Reference proteome</keyword>
<evidence type="ECO:0000313" key="9">
    <source>
        <dbReference type="EMBL" id="TLC99357.1"/>
    </source>
</evidence>